<protein>
    <submittedName>
        <fullName evidence="2">Efflux RND transporter permease subunit</fullName>
    </submittedName>
</protein>
<dbReference type="SUPFAM" id="SSF82693">
    <property type="entry name" value="Multidrug efflux transporter AcrB pore domain, PN1, PN2, PC1 and PC2 subdomains"/>
    <property type="match status" value="3"/>
</dbReference>
<evidence type="ECO:0000256" key="1">
    <source>
        <dbReference type="SAM" id="Phobius"/>
    </source>
</evidence>
<comment type="caution">
    <text evidence="2">The sequence shown here is derived from an EMBL/GenBank/DDBJ whole genome shotgun (WGS) entry which is preliminary data.</text>
</comment>
<keyword evidence="1" id="KW-1133">Transmembrane helix</keyword>
<keyword evidence="1" id="KW-0472">Membrane</keyword>
<dbReference type="Gene3D" id="3.30.2090.10">
    <property type="entry name" value="Multidrug efflux transporter AcrB TolC docking domain, DN and DC subdomains"/>
    <property type="match status" value="2"/>
</dbReference>
<feature type="transmembrane region" description="Helical" evidence="1">
    <location>
        <begin position="950"/>
        <end position="975"/>
    </location>
</feature>
<feature type="transmembrane region" description="Helical" evidence="1">
    <location>
        <begin position="359"/>
        <end position="377"/>
    </location>
</feature>
<dbReference type="InterPro" id="IPR001036">
    <property type="entry name" value="Acrflvin-R"/>
</dbReference>
<gene>
    <name evidence="2" type="ORF">ACFODZ_00475</name>
</gene>
<dbReference type="PANTHER" id="PTHR32063:SF33">
    <property type="entry name" value="RND SUPERFAMILY EFFLUX PUMP PERMEASE COMPONENT"/>
    <property type="match status" value="1"/>
</dbReference>
<dbReference type="Gene3D" id="3.30.70.1430">
    <property type="entry name" value="Multidrug efflux transporter AcrB pore domain"/>
    <property type="match status" value="2"/>
</dbReference>
<accession>A0ABV7J7Q4</accession>
<proteinExistence type="predicted"/>
<feature type="transmembrane region" description="Helical" evidence="1">
    <location>
        <begin position="560"/>
        <end position="577"/>
    </location>
</feature>
<feature type="transmembrane region" description="Helical" evidence="1">
    <location>
        <begin position="461"/>
        <end position="482"/>
    </location>
</feature>
<feature type="transmembrane region" description="Helical" evidence="1">
    <location>
        <begin position="895"/>
        <end position="913"/>
    </location>
</feature>
<dbReference type="SUPFAM" id="SSF82714">
    <property type="entry name" value="Multidrug efflux transporter AcrB TolC docking domain, DN and DC subdomains"/>
    <property type="match status" value="2"/>
</dbReference>
<feature type="transmembrane region" description="Helical" evidence="1">
    <location>
        <begin position="996"/>
        <end position="1017"/>
    </location>
</feature>
<feature type="transmembrane region" description="Helical" evidence="1">
    <location>
        <begin position="1023"/>
        <end position="1050"/>
    </location>
</feature>
<dbReference type="SUPFAM" id="SSF82866">
    <property type="entry name" value="Multidrug efflux transporter AcrB transmembrane domain"/>
    <property type="match status" value="2"/>
</dbReference>
<keyword evidence="3" id="KW-1185">Reference proteome</keyword>
<feature type="transmembrane region" description="Helical" evidence="1">
    <location>
        <begin position="389"/>
        <end position="411"/>
    </location>
</feature>
<feature type="transmembrane region" description="Helical" evidence="1">
    <location>
        <begin position="12"/>
        <end position="31"/>
    </location>
</feature>
<reference evidence="3" key="1">
    <citation type="journal article" date="2019" name="Int. J. Syst. Evol. Microbiol.">
        <title>The Global Catalogue of Microorganisms (GCM) 10K type strain sequencing project: providing services to taxonomists for standard genome sequencing and annotation.</title>
        <authorList>
            <consortium name="The Broad Institute Genomics Platform"/>
            <consortium name="The Broad Institute Genome Sequencing Center for Infectious Disease"/>
            <person name="Wu L."/>
            <person name="Ma J."/>
        </authorList>
    </citation>
    <scope>NUCLEOTIDE SEQUENCE [LARGE SCALE GENOMIC DNA]</scope>
    <source>
        <strain evidence="3">KCTC 42953</strain>
    </source>
</reference>
<name>A0ABV7J7Q4_9GAMM</name>
<evidence type="ECO:0000313" key="2">
    <source>
        <dbReference type="EMBL" id="MFC3192701.1"/>
    </source>
</evidence>
<organism evidence="2 3">
    <name type="scientific">Marinicella sediminis</name>
    <dbReference type="NCBI Taxonomy" id="1792834"/>
    <lineage>
        <taxon>Bacteria</taxon>
        <taxon>Pseudomonadati</taxon>
        <taxon>Pseudomonadota</taxon>
        <taxon>Gammaproteobacteria</taxon>
        <taxon>Lysobacterales</taxon>
        <taxon>Marinicellaceae</taxon>
        <taxon>Marinicella</taxon>
    </lineage>
</organism>
<dbReference type="Gene3D" id="1.20.1640.10">
    <property type="entry name" value="Multidrug efflux transporter AcrB transmembrane domain"/>
    <property type="match status" value="2"/>
</dbReference>
<dbReference type="Pfam" id="PF00873">
    <property type="entry name" value="ACR_tran"/>
    <property type="match status" value="1"/>
</dbReference>
<evidence type="ECO:0000313" key="3">
    <source>
        <dbReference type="Proteomes" id="UP001595533"/>
    </source>
</evidence>
<sequence>MMLSRLLTNHPLVNILFTVVVAMGLMSYFIMPREQDPEINFYWVNISTVLPGASAEDVEKLVTSPLEDAIKNVQDISFTNSTSRESVSNILVRFRDIGERNFDKRINDLRREIQNKASAELPDDADDPLIIELTTSNGFPTALVVVTGQADDETLRSQARKVKEDLEGIRGVDQVTPSGLQDPELHVEFDPDLLAAHGLNAAQLAEAVRGAFRDVSAGSAKVAGNEWLIRVAGTTDQPELVAQIQLPAAGVSAVTLDNVATVSRSREDAAQLAAYQGKPAVSMAVTKVSMVNTLDLVDRINAYIDSKNQQLESLGIQLVLADDQTIQTRAALSIMQTNAGLGLILVLFVCWLFLGFKIAFFVTLGIVFSITGTLWVLNMTGNTLNVSVLLGIVIVLGMLVDDAVVVVEAIYYRMQRGATALQAAIDSLREVGAPVTAGVLTTMAAFLPLMLLPGILGKFMFVIPFVVTLGLAISLIEAFWILPAHVIGSERNKTHPKPKKIRSRYNPVKYAAAGWQVATRPVRNILHHGEVRTTNWRHNWTRKLRTKYTQVLCFMMRRPYVIMVFGFLCFVGAIQIMQQEKVKTEFFTFDPFRLFYVNVDMPSNTPLEQTLAQTIEVEKRLRTFVEDDEIRAITSLAGIKFTELEILFGDQYGQIQVSMMPKEGDMRSVAEVVETMRETLVNTPGDAIISFLEISGGPPAGKPVSVKVRSDDFVELRLAADEVKDIVANRVVGARDVTDNDVPGRSELVLSLNHQNIRRLGLDPGTVSRLLRLHLDGEIVALMRDEGEKVELRVRAHKRNLQAIDEIMDDPVALPGGEQTTFANLFHMSTDKGRSTIRHYNLRRAITIEAEINAELTNTTKINADIVAAWEQVKNQYPNTDLDFSGELDDVNESLGAMGALFILGLGLIYLILATEMRSYFQPLLIMVTVPMAFTGVVFGLFITNNPLSLYTLYGIIALTGIAVNGAIVLISAANERIQSGKRPLHATVYAARRRVIPILMTTTTTIAGLFSLAAGLGGKSLLWGPVASSIVFGLAFSSLLTLFMIPVLYRQFMKHH</sequence>
<feature type="transmembrane region" description="Helical" evidence="1">
    <location>
        <begin position="334"/>
        <end position="354"/>
    </location>
</feature>
<feature type="transmembrane region" description="Helical" evidence="1">
    <location>
        <begin position="431"/>
        <end position="455"/>
    </location>
</feature>
<dbReference type="PRINTS" id="PR00702">
    <property type="entry name" value="ACRIFLAVINRP"/>
</dbReference>
<dbReference type="Proteomes" id="UP001595533">
    <property type="component" value="Unassembled WGS sequence"/>
</dbReference>
<keyword evidence="1" id="KW-0812">Transmembrane</keyword>
<dbReference type="EMBL" id="JBHRTS010000001">
    <property type="protein sequence ID" value="MFC3192701.1"/>
    <property type="molecule type" value="Genomic_DNA"/>
</dbReference>
<dbReference type="PANTHER" id="PTHR32063">
    <property type="match status" value="1"/>
</dbReference>
<dbReference type="Gene3D" id="3.30.70.1320">
    <property type="entry name" value="Multidrug efflux transporter AcrB pore domain like"/>
    <property type="match status" value="1"/>
</dbReference>
<feature type="transmembrane region" description="Helical" evidence="1">
    <location>
        <begin position="925"/>
        <end position="944"/>
    </location>
</feature>
<dbReference type="InterPro" id="IPR027463">
    <property type="entry name" value="AcrB_DN_DC_subdom"/>
</dbReference>
<dbReference type="RefSeq" id="WP_198538043.1">
    <property type="nucleotide sequence ID" value="NZ_JBHRTS010000001.1"/>
</dbReference>
<dbReference type="Gene3D" id="3.30.70.1440">
    <property type="entry name" value="Multidrug efflux transporter AcrB pore domain"/>
    <property type="match status" value="1"/>
</dbReference>